<keyword evidence="1" id="KW-0175">Coiled coil</keyword>
<evidence type="ECO:0000256" key="2">
    <source>
        <dbReference type="SAM" id="MobiDB-lite"/>
    </source>
</evidence>
<dbReference type="KEGG" id="surl:BI350_05670"/>
<organism evidence="3 4">
    <name type="scientific">Sporosarcina ureilytica</name>
    <dbReference type="NCBI Taxonomy" id="298596"/>
    <lineage>
        <taxon>Bacteria</taxon>
        <taxon>Bacillati</taxon>
        <taxon>Bacillota</taxon>
        <taxon>Bacilli</taxon>
        <taxon>Bacillales</taxon>
        <taxon>Caryophanaceae</taxon>
        <taxon>Sporosarcina</taxon>
    </lineage>
</organism>
<reference evidence="3 4" key="1">
    <citation type="submission" date="2016-09" db="EMBL/GenBank/DDBJ databases">
        <title>Complete genome sequence of the Lysinibacillus sphaericus LMG 22257, a specie of Bacillus with ureolytic activity that can effectively biodeposit calcium carbonate.</title>
        <authorList>
            <person name="Yan W."/>
        </authorList>
    </citation>
    <scope>NUCLEOTIDE SEQUENCE [LARGE SCALE GENOMIC DNA]</scope>
    <source>
        <strain evidence="3 4">LMG 22257</strain>
    </source>
</reference>
<sequence length="84" mass="9941">MAKKDNKSHHDRGVKLNINRQEHSNSLIQHRDPRLNQQEIARQNLAQNHKDGNENYQEAQLRLAEAAEEFDSLDFSPEDWKHKK</sequence>
<gene>
    <name evidence="3" type="ORF">BI350_05670</name>
</gene>
<protein>
    <submittedName>
        <fullName evidence="3">Uncharacterized protein</fullName>
    </submittedName>
</protein>
<feature type="region of interest" description="Disordered" evidence="2">
    <location>
        <begin position="1"/>
        <end position="36"/>
    </location>
</feature>
<proteinExistence type="predicted"/>
<feature type="compositionally biased region" description="Basic residues" evidence="2">
    <location>
        <begin position="1"/>
        <end position="12"/>
    </location>
</feature>
<dbReference type="Proteomes" id="UP000185746">
    <property type="component" value="Chromosome"/>
</dbReference>
<name>A0A1D8JEH5_9BACL</name>
<feature type="coiled-coil region" evidence="1">
    <location>
        <begin position="42"/>
        <end position="69"/>
    </location>
</feature>
<accession>A0A1D8JEH5</accession>
<dbReference type="RefSeq" id="WP_075527209.1">
    <property type="nucleotide sequence ID" value="NZ_CP017560.1"/>
</dbReference>
<dbReference type="EMBL" id="CP017560">
    <property type="protein sequence ID" value="AOV07083.1"/>
    <property type="molecule type" value="Genomic_DNA"/>
</dbReference>
<evidence type="ECO:0000313" key="3">
    <source>
        <dbReference type="EMBL" id="AOV07083.1"/>
    </source>
</evidence>
<evidence type="ECO:0000313" key="4">
    <source>
        <dbReference type="Proteomes" id="UP000185746"/>
    </source>
</evidence>
<evidence type="ECO:0000256" key="1">
    <source>
        <dbReference type="SAM" id="Coils"/>
    </source>
</evidence>
<dbReference type="AlphaFoldDB" id="A0A1D8JEH5"/>
<keyword evidence="4" id="KW-1185">Reference proteome</keyword>